<dbReference type="RefSeq" id="WP_274924511.1">
    <property type="nucleotide sequence ID" value="NZ_JAKELO010000002.1"/>
</dbReference>
<comment type="caution">
    <text evidence="2">The sequence shown here is derived from an EMBL/GenBank/DDBJ whole genome shotgun (WGS) entry which is preliminary data.</text>
</comment>
<dbReference type="Proteomes" id="UP001143747">
    <property type="component" value="Unassembled WGS sequence"/>
</dbReference>
<evidence type="ECO:0000313" key="3">
    <source>
        <dbReference type="Proteomes" id="UP001143747"/>
    </source>
</evidence>
<feature type="domain" description="DUF306" evidence="1">
    <location>
        <begin position="149"/>
        <end position="261"/>
    </location>
</feature>
<feature type="domain" description="DUF306" evidence="1">
    <location>
        <begin position="386"/>
        <end position="494"/>
    </location>
</feature>
<name>A0A9Q4KTS2_9EURY</name>
<dbReference type="Gene3D" id="2.40.128.270">
    <property type="match status" value="4"/>
</dbReference>
<sequence length="501" mass="52669">MKRGVVAVGAVLFILVVSFCCGCTQEPATGGGDLTGTVWMLDEYMNIDGAMAEPLATAPVTAEFADGYVKGSSGCNMYNAAYVTDGQTISLDLPVVTVMYCDGTGVMEQEARYLSLLGAIAGYTMSDEKLTFTDSAGQEILIFHAVETELNGTEWMLTGYNNGLWGFVSVEDGTSVTATFSESNQISGNSGCNSYSGTYTVTGDAITIGPLAMTEMYCMDPEGVMDQEGAYLAAVQAAASYRVDPGDLTLMDADGLRMAVFRQYVSTPQGEDWELTGYNNGQGGVVSPAAQTTISALFGEDGQVTGSAGCNNYFASYSVSGMEVSIGPVGSTKMYCESPAETMEQESRYLTLLGEVATFERGPGTLTLRDVDGSILLAYAVAQPKITTGEWHMVSYQDADGNAVSALDSTNVTAIFGVDGQVTGDAGCNSYFGSYTKDGNSLSIGPLGLTLMYCETPAGVMDQESGYLAALEGAVSYQVSGNDLTLYAEDGTVSVWFMQAP</sequence>
<proteinExistence type="predicted"/>
<dbReference type="PANTHER" id="PTHR35535:SF2">
    <property type="entry name" value="DUF306 DOMAIN-CONTAINING PROTEIN"/>
    <property type="match status" value="1"/>
</dbReference>
<reference evidence="2" key="1">
    <citation type="submission" date="2022-01" db="EMBL/GenBank/DDBJ databases">
        <title>Draft genome of Methanogenium marinum DSM 15558.</title>
        <authorList>
            <person name="Chen S.-C."/>
            <person name="You Y.-T."/>
        </authorList>
    </citation>
    <scope>NUCLEOTIDE SEQUENCE</scope>
    <source>
        <strain evidence="2">DSM 15558</strain>
    </source>
</reference>
<dbReference type="PANTHER" id="PTHR35535">
    <property type="entry name" value="HEAT SHOCK PROTEIN HSLJ"/>
    <property type="match status" value="1"/>
</dbReference>
<dbReference type="Pfam" id="PF03724">
    <property type="entry name" value="META"/>
    <property type="match status" value="4"/>
</dbReference>
<evidence type="ECO:0000313" key="2">
    <source>
        <dbReference type="EMBL" id="MDE4907867.1"/>
    </source>
</evidence>
<dbReference type="InterPro" id="IPR005184">
    <property type="entry name" value="DUF306_Meta_HslJ"/>
</dbReference>
<dbReference type="InterPro" id="IPR038670">
    <property type="entry name" value="HslJ-like_sf"/>
</dbReference>
<gene>
    <name evidence="2" type="ORF">L0665_04490</name>
</gene>
<dbReference type="EMBL" id="JAKELO010000002">
    <property type="protein sequence ID" value="MDE4907867.1"/>
    <property type="molecule type" value="Genomic_DNA"/>
</dbReference>
<feature type="domain" description="DUF306" evidence="1">
    <location>
        <begin position="269"/>
        <end position="377"/>
    </location>
</feature>
<dbReference type="InterPro" id="IPR053147">
    <property type="entry name" value="Hsp_HslJ-like"/>
</dbReference>
<organism evidence="2 3">
    <name type="scientific">Methanogenium marinum</name>
    <dbReference type="NCBI Taxonomy" id="348610"/>
    <lineage>
        <taxon>Archaea</taxon>
        <taxon>Methanobacteriati</taxon>
        <taxon>Methanobacteriota</taxon>
        <taxon>Stenosarchaea group</taxon>
        <taxon>Methanomicrobia</taxon>
        <taxon>Methanomicrobiales</taxon>
        <taxon>Methanomicrobiaceae</taxon>
        <taxon>Methanogenium</taxon>
    </lineage>
</organism>
<protein>
    <submittedName>
        <fullName evidence="2">META domain-containing protein</fullName>
    </submittedName>
</protein>
<dbReference type="AlphaFoldDB" id="A0A9Q4KTS2"/>
<evidence type="ECO:0000259" key="1">
    <source>
        <dbReference type="Pfam" id="PF03724"/>
    </source>
</evidence>
<feature type="domain" description="DUF306" evidence="1">
    <location>
        <begin position="33"/>
        <end position="143"/>
    </location>
</feature>
<accession>A0A9Q4KTS2</accession>
<keyword evidence="3" id="KW-1185">Reference proteome</keyword>